<evidence type="ECO:0000256" key="2">
    <source>
        <dbReference type="ARBA" id="ARBA00023002"/>
    </source>
</evidence>
<dbReference type="InterPro" id="IPR050432">
    <property type="entry name" value="FAD-linked_Oxidoreductases_BP"/>
</dbReference>
<dbReference type="EMBL" id="JAQHRD010000002">
    <property type="protein sequence ID" value="KAJ6443956.1"/>
    <property type="molecule type" value="Genomic_DNA"/>
</dbReference>
<dbReference type="SUPFAM" id="SSF56176">
    <property type="entry name" value="FAD-binding/transporter-associated domain-like"/>
    <property type="match status" value="1"/>
</dbReference>
<dbReference type="PROSITE" id="PS51387">
    <property type="entry name" value="FAD_PCMH"/>
    <property type="match status" value="1"/>
</dbReference>
<protein>
    <submittedName>
        <fullName evidence="5">Berberine protein</fullName>
    </submittedName>
</protein>
<comment type="similarity">
    <text evidence="1">Belongs to the oxygen-dependent FAD-linked oxidoreductase family.</text>
</comment>
<dbReference type="GO" id="GO:0071949">
    <property type="term" value="F:FAD binding"/>
    <property type="evidence" value="ECO:0007669"/>
    <property type="project" value="InterPro"/>
</dbReference>
<keyword evidence="3" id="KW-0732">Signal</keyword>
<sequence length="596" mass="64731">MMMKLSHLVPLLAWAFAHAAAQGTPATYDCSPGKACWPTSAQWNALNATLGGRLHQTVPLAAPCFPSHPAYNVDKCNKVASNYTYGIGRASVYGAAESIQYEACGSSADCQLLSISPSMPPLFSKCSLGRLAAYYVDAVTAAHVSATLAFVKQHNIRLSIKNTGHDYLGRSMAPNSLALWTHNMKTLAYHKSFTANNCPAVQLSNVGEMGAGVMAFEAYGFFERYGMNACGGNAASVGLAGGYGQGGGHGIFAPMYGLMVDQAVEFDVVTADGQFRTVNQCSDPDLFWAMRGGGGGTYAVLVAYRFRLYPAVPIHMHVLKANYSILGEKFTQSAIVRSLLTAHVANQSLWSDNNVTGRYYYGANQATLLTILPFNDDGSRLKDLTAKWRKGVTAIPNLKVYEDSYYTYPTYSAYDKVAQEIAARLTPNGFASNVASRLVPRSLFSSDGGQQKSLVDAALEGMERAFSALTIVKPLTSLEVLMTTPANVPDAKGETSANPAWRDSLWHAIFLGGWMKGYSIDMQQDVIEKVNDAAQPLRHLTPGGGSYANEDSILVEDWQRTFYGSNYARLLAIKDRYDPTHLFDCYKCVGWRGSQE</sequence>
<comment type="caution">
    <text evidence="5">The sequence shown here is derived from an EMBL/GenBank/DDBJ whole genome shotgun (WGS) entry which is preliminary data.</text>
</comment>
<dbReference type="InterPro" id="IPR016166">
    <property type="entry name" value="FAD-bd_PCMH"/>
</dbReference>
<dbReference type="Proteomes" id="UP001163105">
    <property type="component" value="Unassembled WGS sequence"/>
</dbReference>
<reference evidence="5" key="1">
    <citation type="submission" date="2023-01" db="EMBL/GenBank/DDBJ databases">
        <title>The growth and conidiation of Purpureocillium lavendulum are regulated by nitrogen source and histone H3K14 acetylation.</title>
        <authorList>
            <person name="Tang P."/>
            <person name="Han J."/>
            <person name="Zhang C."/>
            <person name="Tang P."/>
            <person name="Qi F."/>
            <person name="Zhang K."/>
            <person name="Liang L."/>
        </authorList>
    </citation>
    <scope>NUCLEOTIDE SEQUENCE</scope>
    <source>
        <strain evidence="5">YMF1.00683</strain>
    </source>
</reference>
<keyword evidence="6" id="KW-1185">Reference proteome</keyword>
<dbReference type="Pfam" id="PF08031">
    <property type="entry name" value="BBE"/>
    <property type="match status" value="1"/>
</dbReference>
<feature type="domain" description="FAD-binding PCMH-type" evidence="4">
    <location>
        <begin position="128"/>
        <end position="311"/>
    </location>
</feature>
<feature type="chain" id="PRO_5044240599" evidence="3">
    <location>
        <begin position="22"/>
        <end position="596"/>
    </location>
</feature>
<organism evidence="5 6">
    <name type="scientific">Purpureocillium lavendulum</name>
    <dbReference type="NCBI Taxonomy" id="1247861"/>
    <lineage>
        <taxon>Eukaryota</taxon>
        <taxon>Fungi</taxon>
        <taxon>Dikarya</taxon>
        <taxon>Ascomycota</taxon>
        <taxon>Pezizomycotina</taxon>
        <taxon>Sordariomycetes</taxon>
        <taxon>Hypocreomycetidae</taxon>
        <taxon>Hypocreales</taxon>
        <taxon>Ophiocordycipitaceae</taxon>
        <taxon>Purpureocillium</taxon>
    </lineage>
</organism>
<evidence type="ECO:0000313" key="5">
    <source>
        <dbReference type="EMBL" id="KAJ6443956.1"/>
    </source>
</evidence>
<dbReference type="InterPro" id="IPR012951">
    <property type="entry name" value="BBE"/>
</dbReference>
<evidence type="ECO:0000259" key="4">
    <source>
        <dbReference type="PROSITE" id="PS51387"/>
    </source>
</evidence>
<dbReference type="AlphaFoldDB" id="A0AB34FYV9"/>
<dbReference type="InterPro" id="IPR036318">
    <property type="entry name" value="FAD-bd_PCMH-like_sf"/>
</dbReference>
<evidence type="ECO:0000313" key="6">
    <source>
        <dbReference type="Proteomes" id="UP001163105"/>
    </source>
</evidence>
<dbReference type="Pfam" id="PF01565">
    <property type="entry name" value="FAD_binding_4"/>
    <property type="match status" value="1"/>
</dbReference>
<dbReference type="PANTHER" id="PTHR13878">
    <property type="entry name" value="GULONOLACTONE OXIDASE"/>
    <property type="match status" value="1"/>
</dbReference>
<evidence type="ECO:0000256" key="3">
    <source>
        <dbReference type="SAM" id="SignalP"/>
    </source>
</evidence>
<gene>
    <name evidence="5" type="ORF">O9K51_02349</name>
</gene>
<proteinExistence type="inferred from homology"/>
<accession>A0AB34FYV9</accession>
<dbReference type="GO" id="GO:0016491">
    <property type="term" value="F:oxidoreductase activity"/>
    <property type="evidence" value="ECO:0007669"/>
    <property type="project" value="UniProtKB-KW"/>
</dbReference>
<name>A0AB34FYV9_9HYPO</name>
<dbReference type="PANTHER" id="PTHR13878:SF91">
    <property type="entry name" value="FAD BINDING DOMAIN PROTEIN (AFU_ORTHOLOGUE AFUA_6G12070)-RELATED"/>
    <property type="match status" value="1"/>
</dbReference>
<dbReference type="Gene3D" id="3.30.465.10">
    <property type="match status" value="2"/>
</dbReference>
<dbReference type="InterPro" id="IPR006094">
    <property type="entry name" value="Oxid_FAD_bind_N"/>
</dbReference>
<evidence type="ECO:0000256" key="1">
    <source>
        <dbReference type="ARBA" id="ARBA00005466"/>
    </source>
</evidence>
<feature type="signal peptide" evidence="3">
    <location>
        <begin position="1"/>
        <end position="21"/>
    </location>
</feature>
<dbReference type="InterPro" id="IPR016169">
    <property type="entry name" value="FAD-bd_PCMH_sub2"/>
</dbReference>
<keyword evidence="2" id="KW-0560">Oxidoreductase</keyword>